<accession>A0ABT6KK06</accession>
<dbReference type="Proteomes" id="UP001160142">
    <property type="component" value="Unassembled WGS sequence"/>
</dbReference>
<keyword evidence="3 5" id="KW-1133">Transmembrane helix</keyword>
<feature type="transmembrane region" description="Helical" evidence="5">
    <location>
        <begin position="232"/>
        <end position="252"/>
    </location>
</feature>
<organism evidence="6 7">
    <name type="scientific">Antiquaquibacter oligotrophicus</name>
    <dbReference type="NCBI Taxonomy" id="2880260"/>
    <lineage>
        <taxon>Bacteria</taxon>
        <taxon>Bacillati</taxon>
        <taxon>Actinomycetota</taxon>
        <taxon>Actinomycetes</taxon>
        <taxon>Micrococcales</taxon>
        <taxon>Microbacteriaceae</taxon>
        <taxon>Antiquaquibacter</taxon>
    </lineage>
</organism>
<comment type="subcellular location">
    <subcellularLocation>
        <location evidence="1">Membrane</location>
        <topology evidence="1">Multi-pass membrane protein</topology>
    </subcellularLocation>
</comment>
<keyword evidence="2 5" id="KW-0812">Transmembrane</keyword>
<feature type="transmembrane region" description="Helical" evidence="5">
    <location>
        <begin position="179"/>
        <end position="199"/>
    </location>
</feature>
<feature type="transmembrane region" description="Helical" evidence="5">
    <location>
        <begin position="157"/>
        <end position="173"/>
    </location>
</feature>
<dbReference type="Pfam" id="PF03006">
    <property type="entry name" value="HlyIII"/>
    <property type="match status" value="1"/>
</dbReference>
<evidence type="ECO:0000256" key="2">
    <source>
        <dbReference type="ARBA" id="ARBA00022692"/>
    </source>
</evidence>
<protein>
    <submittedName>
        <fullName evidence="6">Hemolysin III</fullName>
    </submittedName>
</protein>
<dbReference type="PANTHER" id="PTHR20855">
    <property type="entry name" value="ADIPOR/PROGESTIN RECEPTOR-RELATED"/>
    <property type="match status" value="1"/>
</dbReference>
<keyword evidence="7" id="KW-1185">Reference proteome</keyword>
<evidence type="ECO:0000256" key="5">
    <source>
        <dbReference type="SAM" id="Phobius"/>
    </source>
</evidence>
<name>A0ABT6KK06_9MICO</name>
<feature type="transmembrane region" description="Helical" evidence="5">
    <location>
        <begin position="264"/>
        <end position="288"/>
    </location>
</feature>
<comment type="caution">
    <text evidence="6">The sequence shown here is derived from an EMBL/GenBank/DDBJ whole genome shotgun (WGS) entry which is preliminary data.</text>
</comment>
<reference evidence="6 7" key="1">
    <citation type="submission" date="2023-04" db="EMBL/GenBank/DDBJ databases">
        <title>Genome Encyclopedia of Bacteria and Archaea VI: Functional Genomics of Type Strains.</title>
        <authorList>
            <person name="Whitman W."/>
        </authorList>
    </citation>
    <scope>NUCLEOTIDE SEQUENCE [LARGE SCALE GENOMIC DNA]</scope>
    <source>
        <strain evidence="6 7">SG_E_30_P1</strain>
    </source>
</reference>
<keyword evidence="4 5" id="KW-0472">Membrane</keyword>
<sequence length="294" mass="32242">MVWKFDRGQLPTDPILVQPVQKPAPESHSALTHTPTLVHSRAQLAGRATLYTGAVPVRDTEPAADLPNLPLLDEAIDHEKIDLKPTWRGWIHAATFPVAIALGVVLVVLADGVAAKASSAVFFASSLLLFGTSALYHRINWSPRVKAIFKRIDHANIFLLIAGSYTPISVLCLPTDKAIILLSLVWGGALLGIGFRVFWIGAPRWLYVPLYVLLGWAAVMFIVDFFQSAPVTMTLIIIGGLLYTVGAVFYGLKRPNPWPGHFGFHELFHLCTLLAFLCHWVGIFLVAINPPMLA</sequence>
<dbReference type="PANTHER" id="PTHR20855:SF3">
    <property type="entry name" value="LD03007P"/>
    <property type="match status" value="1"/>
</dbReference>
<evidence type="ECO:0000313" key="7">
    <source>
        <dbReference type="Proteomes" id="UP001160142"/>
    </source>
</evidence>
<evidence type="ECO:0000313" key="6">
    <source>
        <dbReference type="EMBL" id="MDH6180337.1"/>
    </source>
</evidence>
<feature type="transmembrane region" description="Helical" evidence="5">
    <location>
        <begin position="206"/>
        <end position="226"/>
    </location>
</feature>
<feature type="transmembrane region" description="Helical" evidence="5">
    <location>
        <begin position="116"/>
        <end position="136"/>
    </location>
</feature>
<dbReference type="InterPro" id="IPR004254">
    <property type="entry name" value="AdipoR/HlyIII-related"/>
</dbReference>
<evidence type="ECO:0000256" key="1">
    <source>
        <dbReference type="ARBA" id="ARBA00004141"/>
    </source>
</evidence>
<evidence type="ECO:0000256" key="4">
    <source>
        <dbReference type="ARBA" id="ARBA00023136"/>
    </source>
</evidence>
<dbReference type="EMBL" id="JARXVQ010000001">
    <property type="protein sequence ID" value="MDH6180337.1"/>
    <property type="molecule type" value="Genomic_DNA"/>
</dbReference>
<feature type="transmembrane region" description="Helical" evidence="5">
    <location>
        <begin position="90"/>
        <end position="110"/>
    </location>
</feature>
<proteinExistence type="predicted"/>
<gene>
    <name evidence="6" type="ORF">M2152_000519</name>
</gene>
<evidence type="ECO:0000256" key="3">
    <source>
        <dbReference type="ARBA" id="ARBA00022989"/>
    </source>
</evidence>